<gene>
    <name evidence="5" type="ORF">K0T92_13915</name>
</gene>
<dbReference type="InterPro" id="IPR036388">
    <property type="entry name" value="WH-like_DNA-bd_sf"/>
</dbReference>
<reference evidence="5 6" key="1">
    <citation type="submission" date="2021-07" db="EMBL/GenBank/DDBJ databases">
        <title>Paenibacillus radiodurans sp. nov., isolated from the southeastern edge of Tengger Desert.</title>
        <authorList>
            <person name="Zhang G."/>
        </authorList>
    </citation>
    <scope>NUCLEOTIDE SEQUENCE [LARGE SCALE GENOMIC DNA]</scope>
    <source>
        <strain evidence="5 6">DT7-4</strain>
    </source>
</reference>
<dbReference type="InterPro" id="IPR000835">
    <property type="entry name" value="HTH_MarR-typ"/>
</dbReference>
<evidence type="ECO:0000313" key="6">
    <source>
        <dbReference type="Proteomes" id="UP000812277"/>
    </source>
</evidence>
<keyword evidence="6" id="KW-1185">Reference proteome</keyword>
<keyword evidence="2" id="KW-0238">DNA-binding</keyword>
<evidence type="ECO:0000256" key="3">
    <source>
        <dbReference type="ARBA" id="ARBA00023163"/>
    </source>
</evidence>
<organism evidence="5 6">
    <name type="scientific">Paenibacillus oenotherae</name>
    <dbReference type="NCBI Taxonomy" id="1435645"/>
    <lineage>
        <taxon>Bacteria</taxon>
        <taxon>Bacillati</taxon>
        <taxon>Bacillota</taxon>
        <taxon>Bacilli</taxon>
        <taxon>Bacillales</taxon>
        <taxon>Paenibacillaceae</taxon>
        <taxon>Paenibacillus</taxon>
    </lineage>
</organism>
<dbReference type="RefSeq" id="WP_219873085.1">
    <property type="nucleotide sequence ID" value="NZ_JAHZIJ010000009.1"/>
</dbReference>
<dbReference type="PANTHER" id="PTHR42756:SF1">
    <property type="entry name" value="TRANSCRIPTIONAL REPRESSOR OF EMRAB OPERON"/>
    <property type="match status" value="1"/>
</dbReference>
<accession>A0ABS7D9I9</accession>
<sequence>MTASEHEHALYKKIALFFFAYRSLNEKPDRIAEKYAIQRVHHRILFFIGHLPGLSVNELLTILEVTKQALNVPLRQLREKNYITTDSDPHDKRIKRLHLTGSGSELLQELTAVQMEQLQAIIDKVGASHIAAWTKVMEEYAEERPGSKYLDSL</sequence>
<name>A0ABS7D9I9_9BACL</name>
<dbReference type="SMART" id="SM00347">
    <property type="entry name" value="HTH_MARR"/>
    <property type="match status" value="1"/>
</dbReference>
<evidence type="ECO:0000256" key="1">
    <source>
        <dbReference type="ARBA" id="ARBA00023015"/>
    </source>
</evidence>
<evidence type="ECO:0000259" key="4">
    <source>
        <dbReference type="PROSITE" id="PS50995"/>
    </source>
</evidence>
<comment type="caution">
    <text evidence="5">The sequence shown here is derived from an EMBL/GenBank/DDBJ whole genome shotgun (WGS) entry which is preliminary data.</text>
</comment>
<evidence type="ECO:0000313" key="5">
    <source>
        <dbReference type="EMBL" id="MBW7475838.1"/>
    </source>
</evidence>
<protein>
    <submittedName>
        <fullName evidence="5">MarR family transcriptional regulator</fullName>
    </submittedName>
</protein>
<dbReference type="InterPro" id="IPR036390">
    <property type="entry name" value="WH_DNA-bd_sf"/>
</dbReference>
<feature type="domain" description="HTH marR-type" evidence="4">
    <location>
        <begin position="7"/>
        <end position="142"/>
    </location>
</feature>
<dbReference type="SUPFAM" id="SSF46785">
    <property type="entry name" value="Winged helix' DNA-binding domain"/>
    <property type="match status" value="1"/>
</dbReference>
<dbReference type="Pfam" id="PF12802">
    <property type="entry name" value="MarR_2"/>
    <property type="match status" value="1"/>
</dbReference>
<proteinExistence type="predicted"/>
<dbReference type="EMBL" id="JAHZIJ010000009">
    <property type="protein sequence ID" value="MBW7475838.1"/>
    <property type="molecule type" value="Genomic_DNA"/>
</dbReference>
<evidence type="ECO:0000256" key="2">
    <source>
        <dbReference type="ARBA" id="ARBA00023125"/>
    </source>
</evidence>
<keyword evidence="1" id="KW-0805">Transcription regulation</keyword>
<dbReference type="Gene3D" id="1.10.10.10">
    <property type="entry name" value="Winged helix-like DNA-binding domain superfamily/Winged helix DNA-binding domain"/>
    <property type="match status" value="1"/>
</dbReference>
<keyword evidence="3" id="KW-0804">Transcription</keyword>
<dbReference type="Proteomes" id="UP000812277">
    <property type="component" value="Unassembled WGS sequence"/>
</dbReference>
<dbReference type="PANTHER" id="PTHR42756">
    <property type="entry name" value="TRANSCRIPTIONAL REGULATOR, MARR"/>
    <property type="match status" value="1"/>
</dbReference>
<dbReference type="PROSITE" id="PS50995">
    <property type="entry name" value="HTH_MARR_2"/>
    <property type="match status" value="1"/>
</dbReference>